<feature type="domain" description="XRCC4 N-terminal" evidence="1">
    <location>
        <begin position="21"/>
        <end position="57"/>
    </location>
</feature>
<dbReference type="EMBL" id="HG994365">
    <property type="protein sequence ID" value="CAF2076687.1"/>
    <property type="molecule type" value="Genomic_DNA"/>
</dbReference>
<dbReference type="Pfam" id="PF06632">
    <property type="entry name" value="XRCC4"/>
    <property type="match status" value="1"/>
</dbReference>
<proteinExistence type="predicted"/>
<dbReference type="GO" id="GO:0005634">
    <property type="term" value="C:nucleus"/>
    <property type="evidence" value="ECO:0007669"/>
    <property type="project" value="InterPro"/>
</dbReference>
<dbReference type="PANTHER" id="PTHR28559:SF1">
    <property type="entry name" value="DNA REPAIR PROTEIN XRCC4"/>
    <property type="match status" value="1"/>
</dbReference>
<evidence type="ECO:0000259" key="1">
    <source>
        <dbReference type="Pfam" id="PF06632"/>
    </source>
</evidence>
<dbReference type="GO" id="GO:0006302">
    <property type="term" value="P:double-strand break repair"/>
    <property type="evidence" value="ECO:0007669"/>
    <property type="project" value="InterPro"/>
</dbReference>
<dbReference type="Proteomes" id="UP001295469">
    <property type="component" value="Chromosome C01"/>
</dbReference>
<protein>
    <submittedName>
        <fullName evidence="2">(rape) hypothetical protein</fullName>
    </submittedName>
</protein>
<dbReference type="InterPro" id="IPR053961">
    <property type="entry name" value="XRCC4_N"/>
</dbReference>
<dbReference type="GO" id="GO:0003677">
    <property type="term" value="F:DNA binding"/>
    <property type="evidence" value="ECO:0007669"/>
    <property type="project" value="InterPro"/>
</dbReference>
<dbReference type="GO" id="GO:0006310">
    <property type="term" value="P:DNA recombination"/>
    <property type="evidence" value="ECO:0007669"/>
    <property type="project" value="InterPro"/>
</dbReference>
<evidence type="ECO:0000313" key="2">
    <source>
        <dbReference type="EMBL" id="CAF2076687.1"/>
    </source>
</evidence>
<name>A0A816RU60_BRANA</name>
<sequence length="74" mass="8248">MVESERTKHTCLRLVLSSTDPIFVKGTWHPSRFDISITDGSSSWLCNATEEEVAERRRSGTSRCRSISSSPSST</sequence>
<dbReference type="PANTHER" id="PTHR28559">
    <property type="entry name" value="DNA REPAIR PROTEIN XRCC4"/>
    <property type="match status" value="1"/>
</dbReference>
<organism evidence="2">
    <name type="scientific">Brassica napus</name>
    <name type="common">Rape</name>
    <dbReference type="NCBI Taxonomy" id="3708"/>
    <lineage>
        <taxon>Eukaryota</taxon>
        <taxon>Viridiplantae</taxon>
        <taxon>Streptophyta</taxon>
        <taxon>Embryophyta</taxon>
        <taxon>Tracheophyta</taxon>
        <taxon>Spermatophyta</taxon>
        <taxon>Magnoliopsida</taxon>
        <taxon>eudicotyledons</taxon>
        <taxon>Gunneridae</taxon>
        <taxon>Pentapetalae</taxon>
        <taxon>rosids</taxon>
        <taxon>malvids</taxon>
        <taxon>Brassicales</taxon>
        <taxon>Brassicaceae</taxon>
        <taxon>Brassiceae</taxon>
        <taxon>Brassica</taxon>
    </lineage>
</organism>
<gene>
    <name evidence="2" type="ORF">DARMORV10_C01P40970.1</name>
</gene>
<dbReference type="AlphaFoldDB" id="A0A816RU60"/>
<reference evidence="2" key="1">
    <citation type="submission" date="2021-01" db="EMBL/GenBank/DDBJ databases">
        <authorList>
            <consortium name="Genoscope - CEA"/>
            <person name="William W."/>
        </authorList>
    </citation>
    <scope>NUCLEOTIDE SEQUENCE</scope>
</reference>
<dbReference type="InterPro" id="IPR010585">
    <property type="entry name" value="DNA_repair_prot_XRCC4"/>
</dbReference>
<accession>A0A816RU60</accession>